<feature type="transmembrane region" description="Helical" evidence="9">
    <location>
        <begin position="211"/>
        <end position="233"/>
    </location>
</feature>
<feature type="region of interest" description="Disordered" evidence="8">
    <location>
        <begin position="1"/>
        <end position="20"/>
    </location>
</feature>
<gene>
    <name evidence="10" type="ORF">EDD31_1806</name>
</gene>
<dbReference type="Pfam" id="PF01032">
    <property type="entry name" value="FecCD"/>
    <property type="match status" value="1"/>
</dbReference>
<feature type="transmembrane region" description="Helical" evidence="9">
    <location>
        <begin position="253"/>
        <end position="279"/>
    </location>
</feature>
<feature type="transmembrane region" description="Helical" evidence="9">
    <location>
        <begin position="139"/>
        <end position="157"/>
    </location>
</feature>
<feature type="transmembrane region" description="Helical" evidence="9">
    <location>
        <begin position="112"/>
        <end position="132"/>
    </location>
</feature>
<accession>A0A3N2BDU6</accession>
<evidence type="ECO:0000256" key="5">
    <source>
        <dbReference type="ARBA" id="ARBA00022692"/>
    </source>
</evidence>
<dbReference type="PANTHER" id="PTHR30472">
    <property type="entry name" value="FERRIC ENTEROBACTIN TRANSPORT SYSTEM PERMEASE PROTEIN"/>
    <property type="match status" value="1"/>
</dbReference>
<evidence type="ECO:0000313" key="10">
    <source>
        <dbReference type="EMBL" id="ROR73426.1"/>
    </source>
</evidence>
<dbReference type="GO" id="GO:0033214">
    <property type="term" value="P:siderophore-iron import into cell"/>
    <property type="evidence" value="ECO:0007669"/>
    <property type="project" value="TreeGrafter"/>
</dbReference>
<evidence type="ECO:0000256" key="8">
    <source>
        <dbReference type="SAM" id="MobiDB-lite"/>
    </source>
</evidence>
<keyword evidence="7 9" id="KW-0472">Membrane</keyword>
<dbReference type="Proteomes" id="UP000280668">
    <property type="component" value="Unassembled WGS sequence"/>
</dbReference>
<feature type="transmembrane region" description="Helical" evidence="9">
    <location>
        <begin position="28"/>
        <end position="48"/>
    </location>
</feature>
<dbReference type="SUPFAM" id="SSF81345">
    <property type="entry name" value="ABC transporter involved in vitamin B12 uptake, BtuC"/>
    <property type="match status" value="1"/>
</dbReference>
<evidence type="ECO:0000256" key="3">
    <source>
        <dbReference type="ARBA" id="ARBA00022448"/>
    </source>
</evidence>
<dbReference type="InterPro" id="IPR000522">
    <property type="entry name" value="ABC_transptr_permease_BtuC"/>
</dbReference>
<keyword evidence="6 9" id="KW-1133">Transmembrane helix</keyword>
<keyword evidence="3" id="KW-0813">Transport</keyword>
<evidence type="ECO:0000256" key="2">
    <source>
        <dbReference type="ARBA" id="ARBA00007935"/>
    </source>
</evidence>
<dbReference type="GO" id="GO:0005886">
    <property type="term" value="C:plasma membrane"/>
    <property type="evidence" value="ECO:0007669"/>
    <property type="project" value="UniProtKB-SubCell"/>
</dbReference>
<dbReference type="CDD" id="cd06550">
    <property type="entry name" value="TM_ABC_iron-siderophores_like"/>
    <property type="match status" value="1"/>
</dbReference>
<dbReference type="AlphaFoldDB" id="A0A3N2BDU6"/>
<dbReference type="FunFam" id="1.10.3470.10:FF:000001">
    <property type="entry name" value="Vitamin B12 ABC transporter permease BtuC"/>
    <property type="match status" value="1"/>
</dbReference>
<dbReference type="PANTHER" id="PTHR30472:SF1">
    <property type="entry name" value="FE(3+) DICITRATE TRANSPORT SYSTEM PERMEASE PROTEIN FECC-RELATED"/>
    <property type="match status" value="1"/>
</dbReference>
<evidence type="ECO:0000256" key="1">
    <source>
        <dbReference type="ARBA" id="ARBA00004651"/>
    </source>
</evidence>
<protein>
    <submittedName>
        <fullName evidence="10">Iron complex transport system permease protein</fullName>
    </submittedName>
</protein>
<evidence type="ECO:0000256" key="7">
    <source>
        <dbReference type="ARBA" id="ARBA00023136"/>
    </source>
</evidence>
<feature type="transmembrane region" description="Helical" evidence="9">
    <location>
        <begin position="83"/>
        <end position="100"/>
    </location>
</feature>
<comment type="similarity">
    <text evidence="2">Belongs to the binding-protein-dependent transport system permease family. FecCD subfamily.</text>
</comment>
<reference evidence="10 11" key="1">
    <citation type="submission" date="2018-11" db="EMBL/GenBank/DDBJ databases">
        <title>Sequencing the genomes of 1000 actinobacteria strains.</title>
        <authorList>
            <person name="Klenk H.-P."/>
        </authorList>
    </citation>
    <scope>NUCLEOTIDE SEQUENCE [LARGE SCALE GENOMIC DNA]</scope>
    <source>
        <strain evidence="10 11">DSM 11294</strain>
    </source>
</reference>
<evidence type="ECO:0000256" key="6">
    <source>
        <dbReference type="ARBA" id="ARBA00022989"/>
    </source>
</evidence>
<dbReference type="GO" id="GO:0022857">
    <property type="term" value="F:transmembrane transporter activity"/>
    <property type="evidence" value="ECO:0007669"/>
    <property type="project" value="InterPro"/>
</dbReference>
<feature type="transmembrane region" description="Helical" evidence="9">
    <location>
        <begin position="169"/>
        <end position="190"/>
    </location>
</feature>
<feature type="compositionally biased region" description="Low complexity" evidence="8">
    <location>
        <begin position="1"/>
        <end position="18"/>
    </location>
</feature>
<keyword evidence="4" id="KW-1003">Cell membrane</keyword>
<dbReference type="InterPro" id="IPR037294">
    <property type="entry name" value="ABC_BtuC-like"/>
</dbReference>
<dbReference type="RefSeq" id="WP_123303843.1">
    <property type="nucleotide sequence ID" value="NZ_RKHK01000001.1"/>
</dbReference>
<dbReference type="OrthoDB" id="9782305at2"/>
<feature type="transmembrane region" description="Helical" evidence="9">
    <location>
        <begin position="299"/>
        <end position="321"/>
    </location>
</feature>
<evidence type="ECO:0000313" key="11">
    <source>
        <dbReference type="Proteomes" id="UP000280668"/>
    </source>
</evidence>
<keyword evidence="11" id="KW-1185">Reference proteome</keyword>
<name>A0A3N2BDU6_9MICO</name>
<comment type="subcellular location">
    <subcellularLocation>
        <location evidence="1">Cell membrane</location>
        <topology evidence="1">Multi-pass membrane protein</topology>
    </subcellularLocation>
</comment>
<evidence type="ECO:0000256" key="4">
    <source>
        <dbReference type="ARBA" id="ARBA00022475"/>
    </source>
</evidence>
<feature type="transmembrane region" description="Helical" evidence="9">
    <location>
        <begin position="327"/>
        <end position="345"/>
    </location>
</feature>
<evidence type="ECO:0000256" key="9">
    <source>
        <dbReference type="SAM" id="Phobius"/>
    </source>
</evidence>
<proteinExistence type="inferred from homology"/>
<dbReference type="EMBL" id="RKHK01000001">
    <property type="protein sequence ID" value="ROR73426.1"/>
    <property type="molecule type" value="Genomic_DNA"/>
</dbReference>
<organism evidence="10 11">
    <name type="scientific">Bogoriella caseilytica</name>
    <dbReference type="NCBI Taxonomy" id="56055"/>
    <lineage>
        <taxon>Bacteria</taxon>
        <taxon>Bacillati</taxon>
        <taxon>Actinomycetota</taxon>
        <taxon>Actinomycetes</taxon>
        <taxon>Micrococcales</taxon>
        <taxon>Bogoriellaceae</taxon>
        <taxon>Bogoriella</taxon>
    </lineage>
</organism>
<dbReference type="Gene3D" id="1.10.3470.10">
    <property type="entry name" value="ABC transporter involved in vitamin B12 uptake, BtuC"/>
    <property type="match status" value="1"/>
</dbReference>
<keyword evidence="5 9" id="KW-0812">Transmembrane</keyword>
<sequence length="353" mass="36150">MSATTIEAPARPRAATPRRSWRTTPRRAAIWLLLLAALVAAVLVSIAVGSREIALSTVIEALTSYDAAVDEHFIVRDMRLPRAATAIAVGAALAVAGALIQALTRNPLADPGILGVSSGAAFFVALGVAVFGVGAIQQYVWFAFLGALVVTAAVYVIGSSGGAPDPVRLTLAGVALGAVLSGVTTGMVLLNPTAFDQMRHWNAGVVAGRGYDVLLPVLPFLLGGLVLALSLGGPLNAIALGDDLAASLGTRIALVRVGVIAAVTLLAGGATAVAGPILFVGLMVPHIARWITGPEQRWILAYCVVMGPILLLVADTVGRVVMRPGELPVGIVTAFVGAPLLILLARRRKVSGL</sequence>
<comment type="caution">
    <text evidence="10">The sequence shown here is derived from an EMBL/GenBank/DDBJ whole genome shotgun (WGS) entry which is preliminary data.</text>
</comment>